<feature type="domain" description="ABC transporter" evidence="8">
    <location>
        <begin position="335"/>
        <end position="574"/>
    </location>
</feature>
<accession>A0A2Z3HZP9</accession>
<comment type="subcellular location">
    <subcellularLocation>
        <location evidence="1">Cell membrane</location>
        <topology evidence="1">Multi-pass membrane protein</topology>
    </subcellularLocation>
</comment>
<evidence type="ECO:0000313" key="11">
    <source>
        <dbReference type="Proteomes" id="UP000247763"/>
    </source>
</evidence>
<evidence type="ECO:0000313" key="10">
    <source>
        <dbReference type="EMBL" id="AWM78841.1"/>
    </source>
</evidence>
<name>A0A2Z3HZP9_9CAUL</name>
<evidence type="ECO:0000256" key="3">
    <source>
        <dbReference type="ARBA" id="ARBA00022741"/>
    </source>
</evidence>
<dbReference type="GO" id="GO:0005524">
    <property type="term" value="F:ATP binding"/>
    <property type="evidence" value="ECO:0007669"/>
    <property type="project" value="UniProtKB-KW"/>
</dbReference>
<dbReference type="Pfam" id="PF00664">
    <property type="entry name" value="ABC_membrane"/>
    <property type="match status" value="1"/>
</dbReference>
<keyword evidence="5 7" id="KW-1133">Transmembrane helix</keyword>
<dbReference type="Gene3D" id="1.20.1560.10">
    <property type="entry name" value="ABC transporter type 1, transmembrane domain"/>
    <property type="match status" value="1"/>
</dbReference>
<dbReference type="PROSITE" id="PS50929">
    <property type="entry name" value="ABC_TM1F"/>
    <property type="match status" value="1"/>
</dbReference>
<keyword evidence="3" id="KW-0547">Nucleotide-binding</keyword>
<reference evidence="11" key="1">
    <citation type="submission" date="2018-05" db="EMBL/GenBank/DDBJ databases">
        <title>Genome sequencing of Phenylobacterium sp. HYN0004.</title>
        <authorList>
            <person name="Yi H."/>
            <person name="Baek C."/>
        </authorList>
    </citation>
    <scope>NUCLEOTIDE SEQUENCE [LARGE SCALE GENOMIC DNA]</scope>
    <source>
        <strain evidence="11">HYN0004</strain>
    </source>
</reference>
<dbReference type="OrthoDB" id="5288404at2"/>
<dbReference type="PANTHER" id="PTHR43394:SF1">
    <property type="entry name" value="ATP-BINDING CASSETTE SUB-FAMILY B MEMBER 10, MITOCHONDRIAL"/>
    <property type="match status" value="1"/>
</dbReference>
<dbReference type="AlphaFoldDB" id="A0A2Z3HZP9"/>
<dbReference type="SUPFAM" id="SSF90123">
    <property type="entry name" value="ABC transporter transmembrane region"/>
    <property type="match status" value="1"/>
</dbReference>
<feature type="transmembrane region" description="Helical" evidence="7">
    <location>
        <begin position="156"/>
        <end position="174"/>
    </location>
</feature>
<sequence length="582" mass="62829">MLAVYLRPEGRRLAALAVFLLAGTAVQLASPQIIRTFIDTAATGGADAPLERLWMLAGLFIAVTILAQLLQIGSTYFSEQLGWSATNRMRQDLATHALHLDMAFHTAKSPGELIERVDGDVAALAAFFSQFILQIIGGALLLAGILIVLYLQDWRIGVLLTGFAVVAGLVLHAIRRIAGGRWERLREAWSAFSGFLEERLAGLDDVRANGGGPHVMRRMGEVNAELLDANVAAARRGHWIFLTASALFSIGFGMALALGVWLFQRGEASIGTVFMFMQYAGMMSLPIMLIGQQLQQFQAASASLNRIRDLRAIQAELTDGPGVGWEGRRTDAPAVGFEALTFAYRADTPVIRGLDLQVPAGEVMGLLGRTGSGKTTLTRLLFRLYDPQGGAVTLDGVDIRGARLAELRGRIGLVTQEVQLFDASIRDNATLFDPAIPDARITEVLEDLGLGDWLSRQSSGLATVLRAGGGLSAGEAQLLAFARVFLKDPGLVVLDEASSRLDPATDQLIERALDRLLGADGTGRRRTAIIIAHKLSTVQRADRIAILDQGRLMETGRRAELEADPESAYARLLRTGLEEVMA</sequence>
<feature type="transmembrane region" description="Helical" evidence="7">
    <location>
        <begin position="121"/>
        <end position="150"/>
    </location>
</feature>
<dbReference type="InterPro" id="IPR003439">
    <property type="entry name" value="ABC_transporter-like_ATP-bd"/>
</dbReference>
<dbReference type="KEGG" id="phb:HYN04_11195"/>
<dbReference type="InterPro" id="IPR036640">
    <property type="entry name" value="ABC1_TM_sf"/>
</dbReference>
<feature type="transmembrane region" description="Helical" evidence="7">
    <location>
        <begin position="269"/>
        <end position="290"/>
    </location>
</feature>
<dbReference type="InterPro" id="IPR027417">
    <property type="entry name" value="P-loop_NTPase"/>
</dbReference>
<evidence type="ECO:0000259" key="8">
    <source>
        <dbReference type="PROSITE" id="PS50893"/>
    </source>
</evidence>
<evidence type="ECO:0000256" key="7">
    <source>
        <dbReference type="SAM" id="Phobius"/>
    </source>
</evidence>
<dbReference type="GO" id="GO:0015421">
    <property type="term" value="F:ABC-type oligopeptide transporter activity"/>
    <property type="evidence" value="ECO:0007669"/>
    <property type="project" value="TreeGrafter"/>
</dbReference>
<feature type="domain" description="ABC transmembrane type-1" evidence="9">
    <location>
        <begin position="14"/>
        <end position="299"/>
    </location>
</feature>
<dbReference type="Proteomes" id="UP000247763">
    <property type="component" value="Chromosome"/>
</dbReference>
<dbReference type="GO" id="GO:0005886">
    <property type="term" value="C:plasma membrane"/>
    <property type="evidence" value="ECO:0007669"/>
    <property type="project" value="UniProtKB-SubCell"/>
</dbReference>
<dbReference type="PROSITE" id="PS00211">
    <property type="entry name" value="ABC_TRANSPORTER_1"/>
    <property type="match status" value="1"/>
</dbReference>
<evidence type="ECO:0000256" key="1">
    <source>
        <dbReference type="ARBA" id="ARBA00004651"/>
    </source>
</evidence>
<organism evidence="10 11">
    <name type="scientific">Phenylobacterium parvum</name>
    <dbReference type="NCBI Taxonomy" id="2201350"/>
    <lineage>
        <taxon>Bacteria</taxon>
        <taxon>Pseudomonadati</taxon>
        <taxon>Pseudomonadota</taxon>
        <taxon>Alphaproteobacteria</taxon>
        <taxon>Caulobacterales</taxon>
        <taxon>Caulobacteraceae</taxon>
        <taxon>Phenylobacterium</taxon>
    </lineage>
</organism>
<keyword evidence="11" id="KW-1185">Reference proteome</keyword>
<dbReference type="GO" id="GO:0016887">
    <property type="term" value="F:ATP hydrolysis activity"/>
    <property type="evidence" value="ECO:0007669"/>
    <property type="project" value="InterPro"/>
</dbReference>
<dbReference type="EMBL" id="CP029479">
    <property type="protein sequence ID" value="AWM78841.1"/>
    <property type="molecule type" value="Genomic_DNA"/>
</dbReference>
<keyword evidence="2 7" id="KW-0812">Transmembrane</keyword>
<dbReference type="InterPro" id="IPR039421">
    <property type="entry name" value="Type_1_exporter"/>
</dbReference>
<dbReference type="Gene3D" id="3.40.50.300">
    <property type="entry name" value="P-loop containing nucleotide triphosphate hydrolases"/>
    <property type="match status" value="1"/>
</dbReference>
<dbReference type="PANTHER" id="PTHR43394">
    <property type="entry name" value="ATP-DEPENDENT PERMEASE MDL1, MITOCHONDRIAL"/>
    <property type="match status" value="1"/>
</dbReference>
<dbReference type="PROSITE" id="PS50893">
    <property type="entry name" value="ABC_TRANSPORTER_2"/>
    <property type="match status" value="1"/>
</dbReference>
<evidence type="ECO:0000256" key="6">
    <source>
        <dbReference type="ARBA" id="ARBA00023136"/>
    </source>
</evidence>
<keyword evidence="6 7" id="KW-0472">Membrane</keyword>
<proteinExistence type="predicted"/>
<dbReference type="InterPro" id="IPR017871">
    <property type="entry name" value="ABC_transporter-like_CS"/>
</dbReference>
<feature type="transmembrane region" description="Helical" evidence="7">
    <location>
        <begin position="239"/>
        <end position="263"/>
    </location>
</feature>
<evidence type="ECO:0000256" key="5">
    <source>
        <dbReference type="ARBA" id="ARBA00022989"/>
    </source>
</evidence>
<evidence type="ECO:0000256" key="2">
    <source>
        <dbReference type="ARBA" id="ARBA00022692"/>
    </source>
</evidence>
<keyword evidence="4 10" id="KW-0067">ATP-binding</keyword>
<dbReference type="InterPro" id="IPR003593">
    <property type="entry name" value="AAA+_ATPase"/>
</dbReference>
<dbReference type="InterPro" id="IPR011527">
    <property type="entry name" value="ABC1_TM_dom"/>
</dbReference>
<evidence type="ECO:0000259" key="9">
    <source>
        <dbReference type="PROSITE" id="PS50929"/>
    </source>
</evidence>
<feature type="transmembrane region" description="Helical" evidence="7">
    <location>
        <begin position="53"/>
        <end position="70"/>
    </location>
</feature>
<gene>
    <name evidence="10" type="ORF">HYN04_11195</name>
</gene>
<dbReference type="CDD" id="cd07346">
    <property type="entry name" value="ABC_6TM_exporters"/>
    <property type="match status" value="1"/>
</dbReference>
<evidence type="ECO:0000256" key="4">
    <source>
        <dbReference type="ARBA" id="ARBA00022840"/>
    </source>
</evidence>
<dbReference type="SMART" id="SM00382">
    <property type="entry name" value="AAA"/>
    <property type="match status" value="1"/>
</dbReference>
<dbReference type="SUPFAM" id="SSF52540">
    <property type="entry name" value="P-loop containing nucleoside triphosphate hydrolases"/>
    <property type="match status" value="1"/>
</dbReference>
<dbReference type="Pfam" id="PF00005">
    <property type="entry name" value="ABC_tran"/>
    <property type="match status" value="1"/>
</dbReference>
<protein>
    <submittedName>
        <fullName evidence="10">ABC transporter ATP-binding protein</fullName>
    </submittedName>
</protein>